<feature type="chain" id="PRO_5024385058" evidence="4">
    <location>
        <begin position="21"/>
        <end position="1129"/>
    </location>
</feature>
<reference evidence="6 7" key="1">
    <citation type="submission" date="2019-05" db="EMBL/GenBank/DDBJ databases">
        <title>Polaribacter aestuariivivens sp. nov., isolated from a tidal flat.</title>
        <authorList>
            <person name="Yoon J.-H."/>
        </authorList>
    </citation>
    <scope>NUCLEOTIDE SEQUENCE [LARGE SCALE GENOMIC DNA]</scope>
    <source>
        <strain evidence="6 7">DBTF-3</strain>
    </source>
</reference>
<dbReference type="Proteomes" id="UP000307140">
    <property type="component" value="Unassembled WGS sequence"/>
</dbReference>
<evidence type="ECO:0000256" key="2">
    <source>
        <dbReference type="ARBA" id="ARBA00022729"/>
    </source>
</evidence>
<dbReference type="Pfam" id="PF23952">
    <property type="entry name" value="LRR_EndoS"/>
    <property type="match status" value="1"/>
</dbReference>
<evidence type="ECO:0000313" key="7">
    <source>
        <dbReference type="Proteomes" id="UP000307140"/>
    </source>
</evidence>
<feature type="domain" description="Secretion system C-terminal sorting" evidence="5">
    <location>
        <begin position="1061"/>
        <end position="1127"/>
    </location>
</feature>
<dbReference type="InterPro" id="IPR032675">
    <property type="entry name" value="LRR_dom_sf"/>
</dbReference>
<evidence type="ECO:0000259" key="5">
    <source>
        <dbReference type="Pfam" id="PF18962"/>
    </source>
</evidence>
<keyword evidence="3" id="KW-0677">Repeat</keyword>
<proteinExistence type="predicted"/>
<dbReference type="GO" id="GO:0035591">
    <property type="term" value="F:signaling adaptor activity"/>
    <property type="evidence" value="ECO:0007669"/>
    <property type="project" value="TreeGrafter"/>
</dbReference>
<comment type="caution">
    <text evidence="6">The sequence shown here is derived from an EMBL/GenBank/DDBJ whole genome shotgun (WGS) entry which is preliminary data.</text>
</comment>
<evidence type="ECO:0000256" key="1">
    <source>
        <dbReference type="ARBA" id="ARBA00022614"/>
    </source>
</evidence>
<evidence type="ECO:0000313" key="6">
    <source>
        <dbReference type="EMBL" id="TMM32222.1"/>
    </source>
</evidence>
<accession>A0A5S3NAS6</accession>
<dbReference type="AlphaFoldDB" id="A0A5S3NAS6"/>
<dbReference type="PROSITE" id="PS51450">
    <property type="entry name" value="LRR"/>
    <property type="match status" value="3"/>
</dbReference>
<dbReference type="Pfam" id="PF18962">
    <property type="entry name" value="Por_Secre_tail"/>
    <property type="match status" value="1"/>
</dbReference>
<dbReference type="EMBL" id="VANR01000001">
    <property type="protein sequence ID" value="TMM32222.1"/>
    <property type="molecule type" value="Genomic_DNA"/>
</dbReference>
<keyword evidence="1" id="KW-0433">Leucine-rich repeat</keyword>
<dbReference type="PANTHER" id="PTHR47566">
    <property type="match status" value="1"/>
</dbReference>
<organism evidence="6 7">
    <name type="scientific">Polaribacter aestuariivivens</name>
    <dbReference type="NCBI Taxonomy" id="2304626"/>
    <lineage>
        <taxon>Bacteria</taxon>
        <taxon>Pseudomonadati</taxon>
        <taxon>Bacteroidota</taxon>
        <taxon>Flavobacteriia</taxon>
        <taxon>Flavobacteriales</taxon>
        <taxon>Flavobacteriaceae</taxon>
    </lineage>
</organism>
<dbReference type="InterPro" id="IPR052574">
    <property type="entry name" value="CDIRP"/>
</dbReference>
<dbReference type="NCBIfam" id="TIGR04183">
    <property type="entry name" value="Por_Secre_tail"/>
    <property type="match status" value="1"/>
</dbReference>
<feature type="signal peptide" evidence="4">
    <location>
        <begin position="1"/>
        <end position="20"/>
    </location>
</feature>
<sequence>MKTKLLFLFLAFFLVVKTNAQTTVTDDAFETYLETHDAAGLVVPVGDPNSLGDGTDGNDLVTTTKINVVTKLYLSFLNIEDLTGLEDFTALEDFQFLGNNVNVASVNLPTLTNLKKIYLGNFPNLSSIDVSNLNNLEDATFQSLSALVSADLSSNTKLVKLNISGSVGLSTLNITGLTTLEEVLLTNSTMISSLDFSTLSSLKKLNLQQFTSLTTLNVSGLSSLEEILTSSLSAMVSLDLSTLTGLKTVVLSNNNSLTTLNLKTGTTATIDFVQLLGNPMLTCVEVDAGIPINGLANWHQNNGAIFNEDCSNPQTYVPDDNFEAFLEANSMGNGIANDDKVTTSNINSVVTLDISNQSISDLTGIADFDSLTELNANGNTITTVDVAKNTILEKLYLNSNSLINIDISKNTVLKELWINQNNIKNLDVSKNLSLEWLDCSNNSIEFLDLNSNTSLQKFTLNNNDLRGLNIQNGYTVSSFDVRNNANLTCIQVADVSFWNGNYGSQIDTQTSFSLNCSYPETNIPDAVFENYLETHDRNGSVVALGDVNSMGNGVANDQKVFTHKINTVTTLDVSSLGLADITGLEDFRDLEIFGGLFTSMITNIDFSSNLKLKRISLGFNAALSAVTFGNLPNLEYIQLGYDLITNVDLSGLPNLEEFKNLSGSLTAIDVSSNINLEVLTVPNNQINNLVISNNVNLKNLTLTGNQLTSVDISNQPNLEILDVASNQLTSLDISNNSKLKSLSLKDNLITTLGTSTAVDLEYLIGSNNKLKNLDLSQNSKLISLLVDNNELESLNLNNGNNSALLGSFPNVSNIAFDIRNNVNLNCVEVSDLAYANTNWTNKDAQTSFSLDCSATWSVMTAPATTSALLAIVPAIDTSGDGTISIAEAAAYTGTLDLSGTGITDVEGLQAFTGITTLNISGNGITDLSPLTGSTFSVISKRTGKIKTIHKTVAMSLEVIVLSNNNFEVLDLNSFTSLTSLDISNNSNLKTVSFQNGNNANITSFNAVNTPNLSCILVDDVNAAYLSTWTKDSKSEFVANEAECRAKILSTEQLDVSKNTFVFPNPIKNKLSISLNNSLVLQKVEVYSVQGKKIKVAKNDLIDFTNFASGIYLVKIFTDNGITIKRVVKE</sequence>
<dbReference type="PANTHER" id="PTHR47566:SF1">
    <property type="entry name" value="PROTEIN NUD1"/>
    <property type="match status" value="1"/>
</dbReference>
<dbReference type="InterPro" id="IPR001611">
    <property type="entry name" value="Leu-rich_rpt"/>
</dbReference>
<keyword evidence="2 4" id="KW-0732">Signal</keyword>
<evidence type="ECO:0000256" key="4">
    <source>
        <dbReference type="SAM" id="SignalP"/>
    </source>
</evidence>
<protein>
    <submittedName>
        <fullName evidence="6">T9SS type A sorting domain-containing protein</fullName>
    </submittedName>
</protein>
<dbReference type="InterPro" id="IPR026444">
    <property type="entry name" value="Secre_tail"/>
</dbReference>
<dbReference type="Gene3D" id="3.80.10.10">
    <property type="entry name" value="Ribonuclease Inhibitor"/>
    <property type="match status" value="4"/>
</dbReference>
<evidence type="ECO:0000256" key="3">
    <source>
        <dbReference type="ARBA" id="ARBA00022737"/>
    </source>
</evidence>
<name>A0A5S3NAS6_9FLAO</name>
<gene>
    <name evidence="6" type="ORF">FDT66_01795</name>
</gene>
<dbReference type="SUPFAM" id="SSF52058">
    <property type="entry name" value="L domain-like"/>
    <property type="match status" value="3"/>
</dbReference>
<keyword evidence="7" id="KW-1185">Reference proteome</keyword>
<dbReference type="RefSeq" id="WP_138534434.1">
    <property type="nucleotide sequence ID" value="NZ_VANR01000001.1"/>
</dbReference>
<dbReference type="OrthoDB" id="3179827at2"/>